<evidence type="ECO:0000313" key="1">
    <source>
        <dbReference type="EMBL" id="VTT79717.1"/>
    </source>
</evidence>
<gene>
    <name evidence="1" type="ORF">C2S_11434</name>
</gene>
<proteinExistence type="predicted"/>
<dbReference type="EMBL" id="CABFJX010000398">
    <property type="protein sequence ID" value="VTT79717.1"/>
    <property type="molecule type" value="Genomic_DNA"/>
</dbReference>
<evidence type="ECO:0000313" key="2">
    <source>
        <dbReference type="Proteomes" id="UP000760494"/>
    </source>
</evidence>
<dbReference type="AlphaFoldDB" id="A0A9Q9RZW6"/>
<reference evidence="1" key="1">
    <citation type="submission" date="2019-05" db="EMBL/GenBank/DDBJ databases">
        <authorList>
            <person name="Piombo E."/>
        </authorList>
    </citation>
    <scope>NUCLEOTIDE SEQUENCE</scope>
    <source>
        <strain evidence="1">C2S</strain>
    </source>
</reference>
<accession>A0A9Q9RZW6</accession>
<name>A0A9Q9RZW6_FUSFU</name>
<protein>
    <submittedName>
        <fullName evidence="1">Uncharacterized protein</fullName>
    </submittedName>
</protein>
<organism evidence="1 2">
    <name type="scientific">Fusarium fujikuroi</name>
    <name type="common">Bakanae and foot rot disease fungus</name>
    <name type="synonym">Gibberella fujikuroi</name>
    <dbReference type="NCBI Taxonomy" id="5127"/>
    <lineage>
        <taxon>Eukaryota</taxon>
        <taxon>Fungi</taxon>
        <taxon>Dikarya</taxon>
        <taxon>Ascomycota</taxon>
        <taxon>Pezizomycotina</taxon>
        <taxon>Sordariomycetes</taxon>
        <taxon>Hypocreomycetidae</taxon>
        <taxon>Hypocreales</taxon>
        <taxon>Nectriaceae</taxon>
        <taxon>Fusarium</taxon>
        <taxon>Fusarium fujikuroi species complex</taxon>
    </lineage>
</organism>
<comment type="caution">
    <text evidence="1">The sequence shown here is derived from an EMBL/GenBank/DDBJ whole genome shotgun (WGS) entry which is preliminary data.</text>
</comment>
<dbReference type="Proteomes" id="UP000760494">
    <property type="component" value="Unassembled WGS sequence"/>
</dbReference>
<sequence>MAVNAAIDLESDDNINPENIRIIKQVGTTLEDSELGNSLAMEQSVLKNAGGLISSETVVAHASLQMRKCHNRCQETVANLCTQRVQWLAINILHLQVPDTNEQPESVTLARGCMRITAPFSWLKNGLLRDKLMPLISAKNENFQIDCPSTFLRLPAVIGGFCLSTEYRVAALSCSQRHKDFTGTEDEEYKSK</sequence>